<evidence type="ECO:0000256" key="1">
    <source>
        <dbReference type="SAM" id="MobiDB-lite"/>
    </source>
</evidence>
<organism evidence="2 3">
    <name type="scientific">Streptomyces yunnanensis</name>
    <dbReference type="NCBI Taxonomy" id="156453"/>
    <lineage>
        <taxon>Bacteria</taxon>
        <taxon>Bacillati</taxon>
        <taxon>Actinomycetota</taxon>
        <taxon>Actinomycetes</taxon>
        <taxon>Kitasatosporales</taxon>
        <taxon>Streptomycetaceae</taxon>
        <taxon>Streptomyces</taxon>
    </lineage>
</organism>
<feature type="region of interest" description="Disordered" evidence="1">
    <location>
        <begin position="1"/>
        <end position="26"/>
    </location>
</feature>
<name>A0A9X8MY29_9ACTN</name>
<accession>A0A9X8MY29</accession>
<protein>
    <submittedName>
        <fullName evidence="2">Uncharacterized protein</fullName>
    </submittedName>
</protein>
<evidence type="ECO:0000313" key="2">
    <source>
        <dbReference type="EMBL" id="SHM26082.1"/>
    </source>
</evidence>
<sequence length="309" mass="33695">MTARTGESPGHSFQRSAAWARDRQREPRRAGLVCAGGGGQDAVFRACLAEQHLSGQRRPVVRTVERVPDDGRPAVEVLLERCPGGPQPCRRGAGDDDPAALRVTFHRHRASRRGVQQMFASAVRDGRGVHQGLVVACSDTDGARKAHWADPWHRLKSTATCMSGRFSRPSVSFLPRTGWRRRLCCSISGFHRLWTIAVVDNPECLRSEASFAALCGVSAVERSSGGRQHRRLKPGARLSGASWPVAGPCDARTPMRNSPEFLRGAIPGCAFDGASCAVRYVGLRGRMRARVGVLSSGERRSRPERSDLN</sequence>
<reference evidence="3" key="1">
    <citation type="submission" date="2016-11" db="EMBL/GenBank/DDBJ databases">
        <authorList>
            <person name="Jaros S."/>
            <person name="Januszkiewicz K."/>
            <person name="Wedrychowicz H."/>
        </authorList>
    </citation>
    <scope>NUCLEOTIDE SEQUENCE [LARGE SCALE GENOMIC DNA]</scope>
    <source>
        <strain evidence="3">CGMCC 4.3555</strain>
    </source>
</reference>
<dbReference type="AlphaFoldDB" id="A0A9X8MY29"/>
<comment type="caution">
    <text evidence="2">The sequence shown here is derived from an EMBL/GenBank/DDBJ whole genome shotgun (WGS) entry which is preliminary data.</text>
</comment>
<dbReference type="EMBL" id="FRBK01000009">
    <property type="protein sequence ID" value="SHM26082.1"/>
    <property type="molecule type" value="Genomic_DNA"/>
</dbReference>
<evidence type="ECO:0000313" key="3">
    <source>
        <dbReference type="Proteomes" id="UP000184388"/>
    </source>
</evidence>
<dbReference type="Proteomes" id="UP000184388">
    <property type="component" value="Unassembled WGS sequence"/>
</dbReference>
<gene>
    <name evidence="2" type="ORF">SAMN05216268_109291</name>
</gene>
<proteinExistence type="predicted"/>